<evidence type="ECO:0000313" key="2">
    <source>
        <dbReference type="Proteomes" id="UP000077266"/>
    </source>
</evidence>
<keyword evidence="2" id="KW-1185">Reference proteome</keyword>
<reference evidence="1 2" key="1">
    <citation type="journal article" date="2016" name="Mol. Biol. Evol.">
        <title>Comparative Genomics of Early-Diverging Mushroom-Forming Fungi Provides Insights into the Origins of Lignocellulose Decay Capabilities.</title>
        <authorList>
            <person name="Nagy L.G."/>
            <person name="Riley R."/>
            <person name="Tritt A."/>
            <person name="Adam C."/>
            <person name="Daum C."/>
            <person name="Floudas D."/>
            <person name="Sun H."/>
            <person name="Yadav J.S."/>
            <person name="Pangilinan J."/>
            <person name="Larsson K.H."/>
            <person name="Matsuura K."/>
            <person name="Barry K."/>
            <person name="Labutti K."/>
            <person name="Kuo R."/>
            <person name="Ohm R.A."/>
            <person name="Bhattacharya S.S."/>
            <person name="Shirouzu T."/>
            <person name="Yoshinaga Y."/>
            <person name="Martin F.M."/>
            <person name="Grigoriev I.V."/>
            <person name="Hibbett D.S."/>
        </authorList>
    </citation>
    <scope>NUCLEOTIDE SEQUENCE [LARGE SCALE GENOMIC DNA]</scope>
    <source>
        <strain evidence="1 2">HHB12029</strain>
    </source>
</reference>
<name>A0A165C1U3_EXIGL</name>
<dbReference type="Proteomes" id="UP000077266">
    <property type="component" value="Unassembled WGS sequence"/>
</dbReference>
<dbReference type="OrthoDB" id="2935645at2759"/>
<feature type="non-terminal residue" evidence="1">
    <location>
        <position position="1"/>
    </location>
</feature>
<dbReference type="EMBL" id="KV426376">
    <property type="protein sequence ID" value="KZV81664.1"/>
    <property type="molecule type" value="Genomic_DNA"/>
</dbReference>
<protein>
    <submittedName>
        <fullName evidence="1">Uncharacterized protein</fullName>
    </submittedName>
</protein>
<sequence length="158" mass="17899">IQTYSCLYAGYDSLEDFRAAQDILRCTRNWNGAARYDCVLLSSDNEQSDVGRLRLLLRCRLMATLDTIDVVAMTRLERLPVRTWRPQTAFRGSRVYKERTELVFVDPDSIVRGAYTCPAFQGPAAAHYLLDSVGGGDMFLRLNNLAAPEHLHDRLEGI</sequence>
<accession>A0A165C1U3</accession>
<proteinExistence type="predicted"/>
<gene>
    <name evidence="1" type="ORF">EXIGLDRAFT_628147</name>
</gene>
<organism evidence="1 2">
    <name type="scientific">Exidia glandulosa HHB12029</name>
    <dbReference type="NCBI Taxonomy" id="1314781"/>
    <lineage>
        <taxon>Eukaryota</taxon>
        <taxon>Fungi</taxon>
        <taxon>Dikarya</taxon>
        <taxon>Basidiomycota</taxon>
        <taxon>Agaricomycotina</taxon>
        <taxon>Agaricomycetes</taxon>
        <taxon>Auriculariales</taxon>
        <taxon>Exidiaceae</taxon>
        <taxon>Exidia</taxon>
    </lineage>
</organism>
<dbReference type="InParanoid" id="A0A165C1U3"/>
<evidence type="ECO:0000313" key="1">
    <source>
        <dbReference type="EMBL" id="KZV81664.1"/>
    </source>
</evidence>
<dbReference type="AlphaFoldDB" id="A0A165C1U3"/>